<organism evidence="1 2">
    <name type="scientific">Aliikangiella maris</name>
    <dbReference type="NCBI Taxonomy" id="3162458"/>
    <lineage>
        <taxon>Bacteria</taxon>
        <taxon>Pseudomonadati</taxon>
        <taxon>Pseudomonadota</taxon>
        <taxon>Gammaproteobacteria</taxon>
        <taxon>Oceanospirillales</taxon>
        <taxon>Pleioneaceae</taxon>
        <taxon>Aliikangiella</taxon>
    </lineage>
</organism>
<dbReference type="InterPro" id="IPR050767">
    <property type="entry name" value="Sel1_AlgK"/>
</dbReference>
<dbReference type="Gene3D" id="1.25.40.10">
    <property type="entry name" value="Tetratricopeptide repeat domain"/>
    <property type="match status" value="1"/>
</dbReference>
<sequence>MNRFCGIPFSRLQGYLIKVLFISVTGGVLLSACQNEEVPPEVSLYEECRTHFRATSYKVAAKTCEQAADLGVTGAQWLLAQIYDHGLNDEEPDPAKAFSWYLAAAKGGMVDAQTVVGESYISAIGVNTDYEQAFFWLSRAAKEDDANAEFALGNIFFEGTGKEKDISLALSWYKKAAAKKHVMSMNNLAWIYATSQHKAFRDLKKAQYWVRELEQVMDGEPAFLDTKAAVLALAGEFELAIELQNQAIANLPEDIDESTLIAFQQHLDAYNNQKAWVEEK</sequence>
<dbReference type="InterPro" id="IPR011990">
    <property type="entry name" value="TPR-like_helical_dom_sf"/>
</dbReference>
<comment type="caution">
    <text evidence="1">The sequence shown here is derived from an EMBL/GenBank/DDBJ whole genome shotgun (WGS) entry which is preliminary data.</text>
</comment>
<dbReference type="Pfam" id="PF08238">
    <property type="entry name" value="Sel1"/>
    <property type="match status" value="4"/>
</dbReference>
<protein>
    <submittedName>
        <fullName evidence="1">Tetratricopeptide repeat protein</fullName>
    </submittedName>
</protein>
<dbReference type="Proteomes" id="UP001548189">
    <property type="component" value="Unassembled WGS sequence"/>
</dbReference>
<reference evidence="1 2" key="1">
    <citation type="submission" date="2024-06" db="EMBL/GenBank/DDBJ databases">
        <authorList>
            <person name="Li F."/>
        </authorList>
    </citation>
    <scope>NUCLEOTIDE SEQUENCE [LARGE SCALE GENOMIC DNA]</scope>
    <source>
        <strain evidence="1 2">GXAS 311</strain>
    </source>
</reference>
<keyword evidence="2" id="KW-1185">Reference proteome</keyword>
<dbReference type="InterPro" id="IPR006597">
    <property type="entry name" value="Sel1-like"/>
</dbReference>
<dbReference type="SUPFAM" id="SSF81901">
    <property type="entry name" value="HCP-like"/>
    <property type="match status" value="1"/>
</dbReference>
<gene>
    <name evidence="1" type="ORF">ABVT43_19245</name>
</gene>
<name>A0ABV2BZC7_9GAMM</name>
<evidence type="ECO:0000313" key="1">
    <source>
        <dbReference type="EMBL" id="MET1257285.1"/>
    </source>
</evidence>
<dbReference type="SMART" id="SM00671">
    <property type="entry name" value="SEL1"/>
    <property type="match status" value="3"/>
</dbReference>
<dbReference type="PROSITE" id="PS51257">
    <property type="entry name" value="PROKAR_LIPOPROTEIN"/>
    <property type="match status" value="1"/>
</dbReference>
<proteinExistence type="predicted"/>
<dbReference type="PANTHER" id="PTHR11102">
    <property type="entry name" value="SEL-1-LIKE PROTEIN"/>
    <property type="match status" value="1"/>
</dbReference>
<dbReference type="PANTHER" id="PTHR11102:SF160">
    <property type="entry name" value="ERAD-ASSOCIATED E3 UBIQUITIN-PROTEIN LIGASE COMPONENT HRD3"/>
    <property type="match status" value="1"/>
</dbReference>
<dbReference type="RefSeq" id="WP_353897869.1">
    <property type="nucleotide sequence ID" value="NZ_JBEVCJ010000043.1"/>
</dbReference>
<accession>A0ABV2BZC7</accession>
<evidence type="ECO:0000313" key="2">
    <source>
        <dbReference type="Proteomes" id="UP001548189"/>
    </source>
</evidence>
<dbReference type="EMBL" id="JBEVCJ010000043">
    <property type="protein sequence ID" value="MET1257285.1"/>
    <property type="molecule type" value="Genomic_DNA"/>
</dbReference>